<organism evidence="2">
    <name type="scientific">uncultured Cronobacter sp</name>
    <dbReference type="NCBI Taxonomy" id="574120"/>
    <lineage>
        <taxon>Bacteria</taxon>
        <taxon>Pseudomonadati</taxon>
        <taxon>Pseudomonadota</taxon>
        <taxon>Gammaproteobacteria</taxon>
        <taxon>Enterobacterales</taxon>
        <taxon>Enterobacteriaceae</taxon>
        <taxon>Cronobacter</taxon>
        <taxon>environmental samples</taxon>
    </lineage>
</organism>
<reference evidence="2" key="1">
    <citation type="journal article" date="2013" name="Environ. Microbiol.">
        <title>Seasonally variable intestinal metagenomes of the red palm weevil (Rhynchophorus ferrugineus).</title>
        <authorList>
            <person name="Jia S."/>
            <person name="Zhang X."/>
            <person name="Zhang G."/>
            <person name="Yin A."/>
            <person name="Zhang S."/>
            <person name="Li F."/>
            <person name="Wang L."/>
            <person name="Zhao D."/>
            <person name="Yun Q."/>
            <person name="Tala"/>
            <person name="Wang J."/>
            <person name="Sun G."/>
            <person name="Baabdullah M."/>
            <person name="Yu X."/>
            <person name="Hu S."/>
            <person name="Al-Mssallem I.S."/>
            <person name="Yu J."/>
        </authorList>
    </citation>
    <scope>NUCLEOTIDE SEQUENCE</scope>
</reference>
<name>A0A060C6X9_9ENTR</name>
<evidence type="ECO:0000313" key="2">
    <source>
        <dbReference type="EMBL" id="AIA90722.1"/>
    </source>
</evidence>
<dbReference type="SUPFAM" id="SSF52317">
    <property type="entry name" value="Class I glutamine amidotransferase-like"/>
    <property type="match status" value="1"/>
</dbReference>
<dbReference type="InterPro" id="IPR013738">
    <property type="entry name" value="Beta_galactosidase_Trimer"/>
</dbReference>
<dbReference type="GO" id="GO:0004565">
    <property type="term" value="F:beta-galactosidase activity"/>
    <property type="evidence" value="ECO:0007669"/>
    <property type="project" value="InterPro"/>
</dbReference>
<protein>
    <submittedName>
        <fullName evidence="2">CAZy families GH42 protein</fullName>
    </submittedName>
</protein>
<dbReference type="InterPro" id="IPR029062">
    <property type="entry name" value="Class_I_gatase-like"/>
</dbReference>
<dbReference type="EMBL" id="KF123419">
    <property type="protein sequence ID" value="AIA90722.1"/>
    <property type="molecule type" value="Genomic_DNA"/>
</dbReference>
<sequence length="32" mass="3544">MVNESDLCHLGGFPGPLRKLLGIWAEEIDCTE</sequence>
<dbReference type="Gene3D" id="3.40.50.880">
    <property type="match status" value="1"/>
</dbReference>
<accession>A0A060C6X9</accession>
<feature type="domain" description="Beta-galactosidase trimerisation" evidence="1">
    <location>
        <begin position="1"/>
        <end position="30"/>
    </location>
</feature>
<proteinExistence type="predicted"/>
<dbReference type="Pfam" id="PF08532">
    <property type="entry name" value="Glyco_hydro_42M"/>
    <property type="match status" value="1"/>
</dbReference>
<dbReference type="AlphaFoldDB" id="A0A060C6X9"/>
<dbReference type="GO" id="GO:0005975">
    <property type="term" value="P:carbohydrate metabolic process"/>
    <property type="evidence" value="ECO:0007669"/>
    <property type="project" value="InterPro"/>
</dbReference>
<evidence type="ECO:0000259" key="1">
    <source>
        <dbReference type="Pfam" id="PF08532"/>
    </source>
</evidence>